<dbReference type="HOGENOM" id="CLU_989594_0_0_3"/>
<organism evidence="6 7">
    <name type="scientific">Gloeobacter kilaueensis (strain ATCC BAA-2537 / CCAP 1431/1 / ULC 316 / JS1)</name>
    <dbReference type="NCBI Taxonomy" id="1183438"/>
    <lineage>
        <taxon>Bacteria</taxon>
        <taxon>Bacillati</taxon>
        <taxon>Cyanobacteriota</taxon>
        <taxon>Cyanophyceae</taxon>
        <taxon>Gloeobacterales</taxon>
        <taxon>Gloeobacteraceae</taxon>
        <taxon>Gloeobacter</taxon>
    </lineage>
</organism>
<dbReference type="InterPro" id="IPR001818">
    <property type="entry name" value="Pept_M10_metallopeptidase"/>
</dbReference>
<evidence type="ECO:0000259" key="5">
    <source>
        <dbReference type="Pfam" id="PF00413"/>
    </source>
</evidence>
<feature type="domain" description="Peptidase M10 metallopeptidase" evidence="5">
    <location>
        <begin position="102"/>
        <end position="140"/>
    </location>
</feature>
<dbReference type="SUPFAM" id="SSF55486">
    <property type="entry name" value="Metalloproteases ('zincins'), catalytic domain"/>
    <property type="match status" value="1"/>
</dbReference>
<dbReference type="EMBL" id="CP003587">
    <property type="protein sequence ID" value="AGY60654.1"/>
    <property type="molecule type" value="Genomic_DNA"/>
</dbReference>
<reference evidence="6 7" key="1">
    <citation type="journal article" date="2013" name="PLoS ONE">
        <title>Cultivation and Complete Genome Sequencing of Gloeobacter kilaueensis sp. nov., from a Lava Cave in Kilauea Caldera, Hawai'i.</title>
        <authorList>
            <person name="Saw J.H."/>
            <person name="Schatz M."/>
            <person name="Brown M.V."/>
            <person name="Kunkel D.D."/>
            <person name="Foster J.S."/>
            <person name="Shick H."/>
            <person name="Christensen S."/>
            <person name="Hou S."/>
            <person name="Wan X."/>
            <person name="Donachie S.P."/>
        </authorList>
    </citation>
    <scope>NUCLEOTIDE SEQUENCE [LARGE SCALE GENOMIC DNA]</scope>
    <source>
        <strain evidence="7">JS</strain>
    </source>
</reference>
<dbReference type="KEGG" id="glj:GKIL_4408"/>
<keyword evidence="2" id="KW-0479">Metal-binding</keyword>
<evidence type="ECO:0000313" key="6">
    <source>
        <dbReference type="EMBL" id="AGY60654.1"/>
    </source>
</evidence>
<dbReference type="SUPFAM" id="SSF74653">
    <property type="entry name" value="TolA/TonB C-terminal domain"/>
    <property type="match status" value="1"/>
</dbReference>
<dbReference type="GO" id="GO:0031012">
    <property type="term" value="C:extracellular matrix"/>
    <property type="evidence" value="ECO:0007669"/>
    <property type="project" value="InterPro"/>
</dbReference>
<evidence type="ECO:0000256" key="3">
    <source>
        <dbReference type="ARBA" id="ARBA00022801"/>
    </source>
</evidence>
<proteinExistence type="predicted"/>
<dbReference type="GO" id="GO:0008270">
    <property type="term" value="F:zinc ion binding"/>
    <property type="evidence" value="ECO:0007669"/>
    <property type="project" value="InterPro"/>
</dbReference>
<dbReference type="InterPro" id="IPR024079">
    <property type="entry name" value="MetalloPept_cat_dom_sf"/>
</dbReference>
<keyword evidence="4" id="KW-0862">Zinc</keyword>
<name>U5QSK4_GLOK1</name>
<evidence type="ECO:0000256" key="4">
    <source>
        <dbReference type="ARBA" id="ARBA00022833"/>
    </source>
</evidence>
<keyword evidence="1" id="KW-0645">Protease</keyword>
<dbReference type="Pfam" id="PF00413">
    <property type="entry name" value="Peptidase_M10"/>
    <property type="match status" value="1"/>
</dbReference>
<evidence type="ECO:0000256" key="2">
    <source>
        <dbReference type="ARBA" id="ARBA00022723"/>
    </source>
</evidence>
<accession>U5QSK4</accession>
<dbReference type="GO" id="GO:0006508">
    <property type="term" value="P:proteolysis"/>
    <property type="evidence" value="ECO:0007669"/>
    <property type="project" value="UniProtKB-KW"/>
</dbReference>
<dbReference type="Proteomes" id="UP000017396">
    <property type="component" value="Chromosome"/>
</dbReference>
<sequence>MRVLRVGVSDWNRLLSDFLEQPIADEDYVGILRKVDAVTMDDDTFKVKVFTLVEKPEMADLVVEGIDSDRVDSEKAIGVFAPDEGYKIGKIQLALNWKRPLWERAQEDSDSDLRDVLLHELGHALGLSHVEGESCNLMAPEAYYCATVSSNICPAKQIEKRCIGLKGEQITFVRKIMNRRTEKTSTTETGVGSYEAEVINRIRSELIYSMNTDNFNSDAQLLLTIAGNGSLRNITVLKSFGSEKLDNLVMRKVKKIFPLRVLPESRQNRDLAIDFRWSNSN</sequence>
<dbReference type="Gene3D" id="3.40.390.10">
    <property type="entry name" value="Collagenase (Catalytic Domain)"/>
    <property type="match status" value="1"/>
</dbReference>
<evidence type="ECO:0000313" key="7">
    <source>
        <dbReference type="Proteomes" id="UP000017396"/>
    </source>
</evidence>
<gene>
    <name evidence="6" type="ORF">GKIL_4408</name>
</gene>
<dbReference type="Gene3D" id="3.30.1150.10">
    <property type="match status" value="1"/>
</dbReference>
<keyword evidence="3" id="KW-0378">Hydrolase</keyword>
<evidence type="ECO:0000256" key="1">
    <source>
        <dbReference type="ARBA" id="ARBA00022670"/>
    </source>
</evidence>
<dbReference type="Pfam" id="PF13103">
    <property type="entry name" value="TonB_2"/>
    <property type="match status" value="1"/>
</dbReference>
<dbReference type="GO" id="GO:0004222">
    <property type="term" value="F:metalloendopeptidase activity"/>
    <property type="evidence" value="ECO:0007669"/>
    <property type="project" value="InterPro"/>
</dbReference>
<dbReference type="AlphaFoldDB" id="U5QSK4"/>
<protein>
    <recommendedName>
        <fullName evidence="5">Peptidase M10 metallopeptidase domain-containing protein</fullName>
    </recommendedName>
</protein>
<keyword evidence="7" id="KW-1185">Reference proteome</keyword>